<dbReference type="GO" id="GO:0001868">
    <property type="term" value="P:regulation of complement activation, lectin pathway"/>
    <property type="evidence" value="ECO:0007669"/>
    <property type="project" value="UniProtKB-ARBA"/>
</dbReference>
<dbReference type="PROSITE" id="PS50022">
    <property type="entry name" value="FA58C_3"/>
    <property type="match status" value="1"/>
</dbReference>
<sequence length="550" mass="60475">MTRHFEFVLALALLAGAVYPAKSMAQQPEEEQQLNEDASPDIEEVEMLLKQLEDLVEEEVMAGNNGIDDHMAGLFGKRHLSDFSGLTLDVAGVSSATGDLHDPIHDDPNVALGRPTRQSSTGHEGDPARAVDGNRSPHWADNSCTHTNEENDPWWYVDLGRQVTIDHVAIVNRRDRRKRITPFDVHVGDSTNVASNPRCGGHHHFPRPETEKVVNCGGLRGRYVGIRLPGRKRVLTLCEVEVYAAPNLALGKPTSQSNVAHNGVASRATDGCRDPNFGRQCCTRTPAEANPWLQVDLGTSVRVQWVVIMNRADCCRERLTPFNVHIGNNARVDQNPRCGGHHTIPAGKNKDAINCNGLTGRYVGIRLPGYGRMLTVCEIEVYTGTVTKRTSEVRETEGTGCGEHEVLPPDGPIGLWQKVLTSSDQVETSLSSRDYSSVTVVLNVIAEDLDYISVSGADMSSALIQQCFGDLLQQARRTALSSTPPPYRTSSRNVFAKDWNSASSTAELLRLLSLPTGDELEVCHIFYGRSTVNKNYKWNSYTNVSFTIPV</sequence>
<evidence type="ECO:0000256" key="9">
    <source>
        <dbReference type="SAM" id="SignalP"/>
    </source>
</evidence>
<evidence type="ECO:0000256" key="8">
    <source>
        <dbReference type="SAM" id="MobiDB-lite"/>
    </source>
</evidence>
<evidence type="ECO:0000256" key="7">
    <source>
        <dbReference type="ARBA" id="ARBA00023157"/>
    </source>
</evidence>
<keyword evidence="7" id="KW-1015">Disulfide bond</keyword>
<comment type="function">
    <text evidence="1">Acts as a defensive agent. Recognizes blood group fucosylated oligosaccharides including A, B, H and Lewis B-type antigens. Does not recognize Lewis A antigen and has low affinity for monovalent haptens.</text>
</comment>
<dbReference type="GO" id="GO:0042806">
    <property type="term" value="F:fucose binding"/>
    <property type="evidence" value="ECO:0007669"/>
    <property type="project" value="UniProtKB-ARBA"/>
</dbReference>
<dbReference type="AlphaFoldDB" id="A0A6P4Z9U4"/>
<keyword evidence="6" id="KW-0106">Calcium</keyword>
<dbReference type="Proteomes" id="UP000515135">
    <property type="component" value="Unplaced"/>
</dbReference>
<reference evidence="12" key="1">
    <citation type="submission" date="2025-08" db="UniProtKB">
        <authorList>
            <consortium name="RefSeq"/>
        </authorList>
    </citation>
    <scope>IDENTIFICATION</scope>
    <source>
        <tissue evidence="12">Gonad</tissue>
    </source>
</reference>
<dbReference type="InterPro" id="IPR008979">
    <property type="entry name" value="Galactose-bd-like_sf"/>
</dbReference>
<comment type="similarity">
    <text evidence="2">Belongs to the fucolectin family.</text>
</comment>
<evidence type="ECO:0000256" key="1">
    <source>
        <dbReference type="ARBA" id="ARBA00002219"/>
    </source>
</evidence>
<dbReference type="RefSeq" id="XP_019630699.1">
    <property type="nucleotide sequence ID" value="XM_019775140.1"/>
</dbReference>
<evidence type="ECO:0000256" key="2">
    <source>
        <dbReference type="ARBA" id="ARBA00010147"/>
    </source>
</evidence>
<evidence type="ECO:0000256" key="5">
    <source>
        <dbReference type="ARBA" id="ARBA00022734"/>
    </source>
</evidence>
<dbReference type="GO" id="GO:0046872">
    <property type="term" value="F:metal ion binding"/>
    <property type="evidence" value="ECO:0007669"/>
    <property type="project" value="UniProtKB-KW"/>
</dbReference>
<evidence type="ECO:0000313" key="11">
    <source>
        <dbReference type="Proteomes" id="UP000515135"/>
    </source>
</evidence>
<dbReference type="GeneID" id="109474779"/>
<comment type="subunit">
    <text evidence="3">Homotrimer.</text>
</comment>
<dbReference type="PANTHER" id="PTHR45713:SF6">
    <property type="entry name" value="F5_8 TYPE C DOMAIN-CONTAINING PROTEIN"/>
    <property type="match status" value="1"/>
</dbReference>
<keyword evidence="11" id="KW-1185">Reference proteome</keyword>
<keyword evidence="5" id="KW-0430">Lectin</keyword>
<dbReference type="SMART" id="SM00607">
    <property type="entry name" value="FTP"/>
    <property type="match status" value="2"/>
</dbReference>
<dbReference type="KEGG" id="bbel:109474779"/>
<dbReference type="InterPro" id="IPR000421">
    <property type="entry name" value="FA58C"/>
</dbReference>
<evidence type="ECO:0000259" key="10">
    <source>
        <dbReference type="PROSITE" id="PS50022"/>
    </source>
</evidence>
<dbReference type="PANTHER" id="PTHR45713">
    <property type="entry name" value="FTP DOMAIN-CONTAINING PROTEIN"/>
    <property type="match status" value="1"/>
</dbReference>
<feature type="compositionally biased region" description="Basic and acidic residues" evidence="8">
    <location>
        <begin position="99"/>
        <end position="108"/>
    </location>
</feature>
<dbReference type="Gene3D" id="2.60.120.260">
    <property type="entry name" value="Galactose-binding domain-like"/>
    <property type="match status" value="2"/>
</dbReference>
<feature type="domain" description="F5/8 type C" evidence="10">
    <location>
        <begin position="92"/>
        <end position="245"/>
    </location>
</feature>
<feature type="signal peptide" evidence="9">
    <location>
        <begin position="1"/>
        <end position="25"/>
    </location>
</feature>
<evidence type="ECO:0000256" key="6">
    <source>
        <dbReference type="ARBA" id="ARBA00022837"/>
    </source>
</evidence>
<accession>A0A6P4Z9U4</accession>
<name>A0A6P4Z9U4_BRABE</name>
<proteinExistence type="inferred from homology"/>
<keyword evidence="4" id="KW-0479">Metal-binding</keyword>
<dbReference type="SUPFAM" id="SSF49785">
    <property type="entry name" value="Galactose-binding domain-like"/>
    <property type="match status" value="2"/>
</dbReference>
<protein>
    <submittedName>
        <fullName evidence="12">Uncharacterized protein LOC109474779</fullName>
    </submittedName>
</protein>
<evidence type="ECO:0000256" key="3">
    <source>
        <dbReference type="ARBA" id="ARBA00011233"/>
    </source>
</evidence>
<evidence type="ECO:0000313" key="12">
    <source>
        <dbReference type="RefSeq" id="XP_019630699.1"/>
    </source>
</evidence>
<dbReference type="OrthoDB" id="547680at2759"/>
<dbReference type="InterPro" id="IPR006585">
    <property type="entry name" value="FTP1"/>
</dbReference>
<dbReference type="Pfam" id="PF22633">
    <property type="entry name" value="F5_F8_type_C_2"/>
    <property type="match status" value="2"/>
</dbReference>
<dbReference type="InterPro" id="IPR051941">
    <property type="entry name" value="BG_Antigen-Binding_Lectin"/>
</dbReference>
<gene>
    <name evidence="12" type="primary">LOC109474779</name>
</gene>
<dbReference type="GO" id="GO:0010185">
    <property type="term" value="P:regulation of cellular defense response"/>
    <property type="evidence" value="ECO:0007669"/>
    <property type="project" value="UniProtKB-ARBA"/>
</dbReference>
<organism evidence="11 12">
    <name type="scientific">Branchiostoma belcheri</name>
    <name type="common">Amphioxus</name>
    <dbReference type="NCBI Taxonomy" id="7741"/>
    <lineage>
        <taxon>Eukaryota</taxon>
        <taxon>Metazoa</taxon>
        <taxon>Chordata</taxon>
        <taxon>Cephalochordata</taxon>
        <taxon>Leptocardii</taxon>
        <taxon>Amphioxiformes</taxon>
        <taxon>Branchiostomatidae</taxon>
        <taxon>Branchiostoma</taxon>
    </lineage>
</organism>
<feature type="region of interest" description="Disordered" evidence="8">
    <location>
        <begin position="99"/>
        <end position="145"/>
    </location>
</feature>
<feature type="chain" id="PRO_5028355044" evidence="9">
    <location>
        <begin position="26"/>
        <end position="550"/>
    </location>
</feature>
<keyword evidence="9" id="KW-0732">Signal</keyword>
<evidence type="ECO:0000256" key="4">
    <source>
        <dbReference type="ARBA" id="ARBA00022723"/>
    </source>
</evidence>